<dbReference type="PANTHER" id="PTHR43649:SF12">
    <property type="entry name" value="DIACETYLCHITOBIOSE BINDING PROTEIN DASA"/>
    <property type="match status" value="1"/>
</dbReference>
<reference evidence="3 4" key="1">
    <citation type="submission" date="2020-08" db="EMBL/GenBank/DDBJ databases">
        <title>Genomic Encyclopedia of Type Strains, Phase III (KMG-III): the genomes of soil and plant-associated and newly described type strains.</title>
        <authorList>
            <person name="Whitman W."/>
        </authorList>
    </citation>
    <scope>NUCLEOTIDE SEQUENCE [LARGE SCALE GENOMIC DNA]</scope>
    <source>
        <strain evidence="3 4">CECT 5831</strain>
    </source>
</reference>
<proteinExistence type="predicted"/>
<keyword evidence="2" id="KW-0732">Signal</keyword>
<feature type="chain" id="PRO_5038579487" evidence="2">
    <location>
        <begin position="28"/>
        <end position="557"/>
    </location>
</feature>
<dbReference type="RefSeq" id="WP_183581211.1">
    <property type="nucleotide sequence ID" value="NZ_JACHXJ010000001.1"/>
</dbReference>
<dbReference type="PROSITE" id="PS51257">
    <property type="entry name" value="PROKAR_LIPOPROTEIN"/>
    <property type="match status" value="1"/>
</dbReference>
<name>A0A839TNW2_9BACL</name>
<evidence type="ECO:0000313" key="4">
    <source>
        <dbReference type="Proteomes" id="UP000517523"/>
    </source>
</evidence>
<dbReference type="PANTHER" id="PTHR43649">
    <property type="entry name" value="ARABINOSE-BINDING PROTEIN-RELATED"/>
    <property type="match status" value="1"/>
</dbReference>
<dbReference type="Pfam" id="PF01547">
    <property type="entry name" value="SBP_bac_1"/>
    <property type="match status" value="1"/>
</dbReference>
<dbReference type="Proteomes" id="UP000517523">
    <property type="component" value="Unassembled WGS sequence"/>
</dbReference>
<feature type="signal peptide" evidence="2">
    <location>
        <begin position="1"/>
        <end position="27"/>
    </location>
</feature>
<dbReference type="InterPro" id="IPR050490">
    <property type="entry name" value="Bact_solute-bd_prot1"/>
</dbReference>
<feature type="compositionally biased region" description="Low complexity" evidence="1">
    <location>
        <begin position="25"/>
        <end position="36"/>
    </location>
</feature>
<dbReference type="EMBL" id="JACHXJ010000001">
    <property type="protein sequence ID" value="MBB3127049.1"/>
    <property type="molecule type" value="Genomic_DNA"/>
</dbReference>
<protein>
    <submittedName>
        <fullName evidence="3">ABC-type glycerol-3-phosphate transport system substrate-binding protein</fullName>
    </submittedName>
</protein>
<evidence type="ECO:0000256" key="1">
    <source>
        <dbReference type="SAM" id="MobiDB-lite"/>
    </source>
</evidence>
<sequence length="557" mass="62001">MKIKVTANALAAILAAGLLLTACSSNSGNSSEPSPSTKTTAATEGGASSEVPSDNPGKIGIEPLKYSWFPNYDWWNPEPYDPNSPTQRYIKEQLMIEVQGISPNGNAKQKLSTMIASTNLPDVITLERSDANKMGKEGALVPLNAYYDKYPNLKKAIGEDTLNLLKAPDGNIYGIPSWYTGDIKAGNSGWWINRKIYKELGSPKLVTFDDLYNYLNMVKAKYPDVTPVATQQFNEGLTAITGLVWAGMKEGIVGDFARAVHVFAVPEGNELKPLYANPDYIEAQKYVSKLFRERLLSQDTLTQKQDQIKEKLKTGKIAVYTGFGVVNDASEADRLLRGKNPNDGYDIVWPFVKPGVDQRKIVVIGYNKLGWNYNSITKSAKEPERIFAWYDYATSPENSRTLIYGPQGLYWDKTTEDGAPIPNDKFLALKPDELQKLKLDAHPNKPMPIYVPWDRERAKYLSADQQDIYGDVVNNTVADTSVFFDINPPVDAPEGLIQQNVVDIATKTTSKALFAKDDQDVEAILSQGLDDLNKAGYDKLLKYKTEKWQEHVKQLGK</sequence>
<dbReference type="SUPFAM" id="SSF53850">
    <property type="entry name" value="Periplasmic binding protein-like II"/>
    <property type="match status" value="1"/>
</dbReference>
<gene>
    <name evidence="3" type="ORF">FHS19_001703</name>
</gene>
<evidence type="ECO:0000313" key="3">
    <source>
        <dbReference type="EMBL" id="MBB3127049.1"/>
    </source>
</evidence>
<feature type="region of interest" description="Disordered" evidence="1">
    <location>
        <begin position="25"/>
        <end position="58"/>
    </location>
</feature>
<dbReference type="InterPro" id="IPR006059">
    <property type="entry name" value="SBP"/>
</dbReference>
<evidence type="ECO:0000256" key="2">
    <source>
        <dbReference type="SAM" id="SignalP"/>
    </source>
</evidence>
<dbReference type="Gene3D" id="3.40.190.10">
    <property type="entry name" value="Periplasmic binding protein-like II"/>
    <property type="match status" value="2"/>
</dbReference>
<accession>A0A839TNW2</accession>
<comment type="caution">
    <text evidence="3">The sequence shown here is derived from an EMBL/GenBank/DDBJ whole genome shotgun (WGS) entry which is preliminary data.</text>
</comment>
<organism evidence="3 4">
    <name type="scientific">Paenibacillus rhizosphaerae</name>
    <dbReference type="NCBI Taxonomy" id="297318"/>
    <lineage>
        <taxon>Bacteria</taxon>
        <taxon>Bacillati</taxon>
        <taxon>Bacillota</taxon>
        <taxon>Bacilli</taxon>
        <taxon>Bacillales</taxon>
        <taxon>Paenibacillaceae</taxon>
        <taxon>Paenibacillus</taxon>
    </lineage>
</organism>
<dbReference type="AlphaFoldDB" id="A0A839TNW2"/>